<comment type="similarity">
    <text evidence="2">Belongs to the IFI6/IFI27 family.</text>
</comment>
<protein>
    <submittedName>
        <fullName evidence="6">Uncharacterized protein</fullName>
    </submittedName>
</protein>
<dbReference type="GO" id="GO:0016020">
    <property type="term" value="C:membrane"/>
    <property type="evidence" value="ECO:0007669"/>
    <property type="project" value="UniProtKB-SubCell"/>
</dbReference>
<dbReference type="Proteomes" id="UP000828390">
    <property type="component" value="Unassembled WGS sequence"/>
</dbReference>
<evidence type="ECO:0000256" key="2">
    <source>
        <dbReference type="ARBA" id="ARBA00007262"/>
    </source>
</evidence>
<dbReference type="AlphaFoldDB" id="A0A9D4FRH8"/>
<sequence length="101" mass="10513">MFLQKGIAVMLAFLSIYPIGAGGLDVCYWTCLPIVGVGGVAGLTYLGFTATGIAAGSWAAWWMASFAGAVPKASWFAFFQSFGAKGTAYYTAPAICAYLCS</sequence>
<keyword evidence="5" id="KW-0472">Membrane</keyword>
<evidence type="ECO:0000313" key="7">
    <source>
        <dbReference type="Proteomes" id="UP000828390"/>
    </source>
</evidence>
<comment type="subcellular location">
    <subcellularLocation>
        <location evidence="1">Membrane</location>
        <topology evidence="1">Multi-pass membrane protein</topology>
    </subcellularLocation>
</comment>
<dbReference type="PANTHER" id="PTHR16932:SF18">
    <property type="entry name" value="INTERFERON, ALPHA-INDUCIBLE PROTEIN 27-LIKE 2"/>
    <property type="match status" value="1"/>
</dbReference>
<comment type="caution">
    <text evidence="6">The sequence shown here is derived from an EMBL/GenBank/DDBJ whole genome shotgun (WGS) entry which is preliminary data.</text>
</comment>
<reference evidence="6" key="1">
    <citation type="journal article" date="2019" name="bioRxiv">
        <title>The Genome of the Zebra Mussel, Dreissena polymorpha: A Resource for Invasive Species Research.</title>
        <authorList>
            <person name="McCartney M.A."/>
            <person name="Auch B."/>
            <person name="Kono T."/>
            <person name="Mallez S."/>
            <person name="Zhang Y."/>
            <person name="Obille A."/>
            <person name="Becker A."/>
            <person name="Abrahante J.E."/>
            <person name="Garbe J."/>
            <person name="Badalamenti J.P."/>
            <person name="Herman A."/>
            <person name="Mangelson H."/>
            <person name="Liachko I."/>
            <person name="Sullivan S."/>
            <person name="Sone E.D."/>
            <person name="Koren S."/>
            <person name="Silverstein K.A.T."/>
            <person name="Beckman K.B."/>
            <person name="Gohl D.M."/>
        </authorList>
    </citation>
    <scope>NUCLEOTIDE SEQUENCE</scope>
    <source>
        <strain evidence="6">Duluth1</strain>
        <tissue evidence="6">Whole animal</tissue>
    </source>
</reference>
<organism evidence="6 7">
    <name type="scientific">Dreissena polymorpha</name>
    <name type="common">Zebra mussel</name>
    <name type="synonym">Mytilus polymorpha</name>
    <dbReference type="NCBI Taxonomy" id="45954"/>
    <lineage>
        <taxon>Eukaryota</taxon>
        <taxon>Metazoa</taxon>
        <taxon>Spiralia</taxon>
        <taxon>Lophotrochozoa</taxon>
        <taxon>Mollusca</taxon>
        <taxon>Bivalvia</taxon>
        <taxon>Autobranchia</taxon>
        <taxon>Heteroconchia</taxon>
        <taxon>Euheterodonta</taxon>
        <taxon>Imparidentia</taxon>
        <taxon>Neoheterodontei</taxon>
        <taxon>Myida</taxon>
        <taxon>Dreissenoidea</taxon>
        <taxon>Dreissenidae</taxon>
        <taxon>Dreissena</taxon>
    </lineage>
</organism>
<gene>
    <name evidence="6" type="ORF">DPMN_156587</name>
</gene>
<keyword evidence="4" id="KW-1133">Transmembrane helix</keyword>
<dbReference type="InterPro" id="IPR009311">
    <property type="entry name" value="IFI6/IFI27-like"/>
</dbReference>
<dbReference type="Pfam" id="PF06140">
    <property type="entry name" value="Ifi-6-16"/>
    <property type="match status" value="1"/>
</dbReference>
<evidence type="ECO:0000256" key="1">
    <source>
        <dbReference type="ARBA" id="ARBA00004141"/>
    </source>
</evidence>
<proteinExistence type="inferred from homology"/>
<accession>A0A9D4FRH8</accession>
<evidence type="ECO:0000256" key="4">
    <source>
        <dbReference type="ARBA" id="ARBA00022989"/>
    </source>
</evidence>
<name>A0A9D4FRH8_DREPO</name>
<reference evidence="6" key="2">
    <citation type="submission" date="2020-11" db="EMBL/GenBank/DDBJ databases">
        <authorList>
            <person name="McCartney M.A."/>
            <person name="Auch B."/>
            <person name="Kono T."/>
            <person name="Mallez S."/>
            <person name="Becker A."/>
            <person name="Gohl D.M."/>
            <person name="Silverstein K.A.T."/>
            <person name="Koren S."/>
            <person name="Bechman K.B."/>
            <person name="Herman A."/>
            <person name="Abrahante J.E."/>
            <person name="Garbe J."/>
        </authorList>
    </citation>
    <scope>NUCLEOTIDE SEQUENCE</scope>
    <source>
        <strain evidence="6">Duluth1</strain>
        <tissue evidence="6">Whole animal</tissue>
    </source>
</reference>
<evidence type="ECO:0000256" key="3">
    <source>
        <dbReference type="ARBA" id="ARBA00022692"/>
    </source>
</evidence>
<dbReference type="EMBL" id="JAIWYP010000007">
    <property type="protein sequence ID" value="KAH3802891.1"/>
    <property type="molecule type" value="Genomic_DNA"/>
</dbReference>
<keyword evidence="7" id="KW-1185">Reference proteome</keyword>
<dbReference type="InterPro" id="IPR038213">
    <property type="entry name" value="IFI6/IFI27-like_sf"/>
</dbReference>
<dbReference type="PANTHER" id="PTHR16932">
    <property type="entry name" value="INTERFERON ALPHA-INDUCIBLE PROTEIN 27"/>
    <property type="match status" value="1"/>
</dbReference>
<keyword evidence="3" id="KW-0812">Transmembrane</keyword>
<evidence type="ECO:0000313" key="6">
    <source>
        <dbReference type="EMBL" id="KAH3802891.1"/>
    </source>
</evidence>
<evidence type="ECO:0000256" key="5">
    <source>
        <dbReference type="ARBA" id="ARBA00023136"/>
    </source>
</evidence>
<dbReference type="Gene3D" id="6.10.110.10">
    <property type="match status" value="1"/>
</dbReference>